<evidence type="ECO:0000313" key="2">
    <source>
        <dbReference type="EMBL" id="MET3730438.1"/>
    </source>
</evidence>
<feature type="compositionally biased region" description="Basic residues" evidence="1">
    <location>
        <begin position="39"/>
        <end position="50"/>
    </location>
</feature>
<proteinExistence type="predicted"/>
<comment type="caution">
    <text evidence="2">The sequence shown here is derived from an EMBL/GenBank/DDBJ whole genome shotgun (WGS) entry which is preliminary data.</text>
</comment>
<organism evidence="2 3">
    <name type="scientific">Fictibacillus halophilus</name>
    <dbReference type="NCBI Taxonomy" id="1610490"/>
    <lineage>
        <taxon>Bacteria</taxon>
        <taxon>Bacillati</taxon>
        <taxon>Bacillota</taxon>
        <taxon>Bacilli</taxon>
        <taxon>Bacillales</taxon>
        <taxon>Fictibacillaceae</taxon>
        <taxon>Fictibacillus</taxon>
    </lineage>
</organism>
<reference evidence="2 3" key="1">
    <citation type="submission" date="2024-06" db="EMBL/GenBank/DDBJ databases">
        <title>Genomic Encyclopedia of Type Strains, Phase IV (KMG-IV): sequencing the most valuable type-strain genomes for metagenomic binning, comparative biology and taxonomic classification.</title>
        <authorList>
            <person name="Goeker M."/>
        </authorList>
    </citation>
    <scope>NUCLEOTIDE SEQUENCE [LARGE SCALE GENOMIC DNA]</scope>
    <source>
        <strain evidence="2 3">DSM 100124</strain>
    </source>
</reference>
<protein>
    <submittedName>
        <fullName evidence="2">Uncharacterized protein</fullName>
    </submittedName>
</protein>
<evidence type="ECO:0000313" key="3">
    <source>
        <dbReference type="Proteomes" id="UP001549097"/>
    </source>
</evidence>
<gene>
    <name evidence="2" type="ORF">ABID52_004084</name>
</gene>
<dbReference type="Proteomes" id="UP001549097">
    <property type="component" value="Unassembled WGS sequence"/>
</dbReference>
<evidence type="ECO:0000256" key="1">
    <source>
        <dbReference type="SAM" id="MobiDB-lite"/>
    </source>
</evidence>
<dbReference type="EMBL" id="JBEPMP010000007">
    <property type="protein sequence ID" value="MET3730438.1"/>
    <property type="molecule type" value="Genomic_DNA"/>
</dbReference>
<feature type="region of interest" description="Disordered" evidence="1">
    <location>
        <begin position="1"/>
        <end position="50"/>
    </location>
</feature>
<name>A0ABV2LPC7_9BACL</name>
<keyword evidence="3" id="KW-1185">Reference proteome</keyword>
<accession>A0ABV2LPC7</accession>
<sequence>MRDSWGISGTGETPPAQSAREAHRTPPGKGASGTEINHSQKHHVFAKKRF</sequence>